<dbReference type="Proteomes" id="UP000187209">
    <property type="component" value="Unassembled WGS sequence"/>
</dbReference>
<sequence>MFYDHCSNVLENTNQAFKPFESFNLNNWSLTLYRECIICCRNYLINFKKEISNYIALANEIDLNVQKIHSGFITLSRELKTYSIEISEYFESQCAYLEQKCKEFSEKNSIQLKKLFWHEDETCQHTSTSNILSFSCKINLNHFRILGLFTECNSKNCKSNDHFCSMLNFNAKALGKFKHLSQVILILSLSFDKHNKYFEKFINFVLTTDSSDKNLEKFENFANELNKFQLKVKKICNELHSFSNSLIKQLFCINSDSCLHINKLLLKDSTFSRLKGIIANMEQISDRLEHIVYGNINESKSELRRISILDKQYDGGYWKYWRNSSIFRFYDMKSALNYKTKIQEVIETVSNTKKALDLYSTSGYTLDEECLKENCIKIIDHFSMPKIIYPNQCLKYSYIRAKSAKDNIKRPISAFVKKESRKCLTAQTEKRINLHNLVIKPLQNSLINFKNVKKIIDQPSLKSFNNIIQDSAKSLNKNRSHSSRIYKMKGKEIYCMSFR</sequence>
<protein>
    <submittedName>
        <fullName evidence="1">Uncharacterized protein</fullName>
    </submittedName>
</protein>
<comment type="caution">
    <text evidence="1">The sequence shown here is derived from an EMBL/GenBank/DDBJ whole genome shotgun (WGS) entry which is preliminary data.</text>
</comment>
<name>A0A1R2B581_9CILI</name>
<dbReference type="AlphaFoldDB" id="A0A1R2B581"/>
<dbReference type="EMBL" id="MPUH01000946">
    <property type="protein sequence ID" value="OMJ71909.1"/>
    <property type="molecule type" value="Genomic_DNA"/>
</dbReference>
<keyword evidence="2" id="KW-1185">Reference proteome</keyword>
<gene>
    <name evidence="1" type="ORF">SteCoe_29766</name>
</gene>
<evidence type="ECO:0000313" key="1">
    <source>
        <dbReference type="EMBL" id="OMJ71909.1"/>
    </source>
</evidence>
<organism evidence="1 2">
    <name type="scientific">Stentor coeruleus</name>
    <dbReference type="NCBI Taxonomy" id="5963"/>
    <lineage>
        <taxon>Eukaryota</taxon>
        <taxon>Sar</taxon>
        <taxon>Alveolata</taxon>
        <taxon>Ciliophora</taxon>
        <taxon>Postciliodesmatophora</taxon>
        <taxon>Heterotrichea</taxon>
        <taxon>Heterotrichida</taxon>
        <taxon>Stentoridae</taxon>
        <taxon>Stentor</taxon>
    </lineage>
</organism>
<evidence type="ECO:0000313" key="2">
    <source>
        <dbReference type="Proteomes" id="UP000187209"/>
    </source>
</evidence>
<accession>A0A1R2B581</accession>
<reference evidence="1 2" key="1">
    <citation type="submission" date="2016-11" db="EMBL/GenBank/DDBJ databases">
        <title>The macronuclear genome of Stentor coeruleus: a giant cell with tiny introns.</title>
        <authorList>
            <person name="Slabodnick M."/>
            <person name="Ruby J.G."/>
            <person name="Reiff S.B."/>
            <person name="Swart E.C."/>
            <person name="Gosai S."/>
            <person name="Prabakaran S."/>
            <person name="Witkowska E."/>
            <person name="Larue G.E."/>
            <person name="Fisher S."/>
            <person name="Freeman R.M."/>
            <person name="Gunawardena J."/>
            <person name="Chu W."/>
            <person name="Stover N.A."/>
            <person name="Gregory B.D."/>
            <person name="Nowacki M."/>
            <person name="Derisi J."/>
            <person name="Roy S.W."/>
            <person name="Marshall W.F."/>
            <person name="Sood P."/>
        </authorList>
    </citation>
    <scope>NUCLEOTIDE SEQUENCE [LARGE SCALE GENOMIC DNA]</scope>
    <source>
        <strain evidence="1">WM001</strain>
    </source>
</reference>
<proteinExistence type="predicted"/>